<feature type="compositionally biased region" description="Polar residues" evidence="1">
    <location>
        <begin position="125"/>
        <end position="135"/>
    </location>
</feature>
<keyword evidence="2" id="KW-0472">Membrane</keyword>
<dbReference type="PANTHER" id="PTHR11362:SF140">
    <property type="entry name" value="PEBP-LIKE PROTEIN"/>
    <property type="match status" value="1"/>
</dbReference>
<keyword evidence="2" id="KW-0812">Transmembrane</keyword>
<dbReference type="Proteomes" id="UP000294933">
    <property type="component" value="Unassembled WGS sequence"/>
</dbReference>
<keyword evidence="5" id="KW-1185">Reference proteome</keyword>
<dbReference type="Gene3D" id="3.90.280.10">
    <property type="entry name" value="PEBP-like"/>
    <property type="match status" value="1"/>
</dbReference>
<dbReference type="PANTHER" id="PTHR11362">
    <property type="entry name" value="PHOSPHATIDYLETHANOLAMINE-BINDING PROTEIN"/>
    <property type="match status" value="1"/>
</dbReference>
<dbReference type="Pfam" id="PF01161">
    <property type="entry name" value="PBP"/>
    <property type="match status" value="1"/>
</dbReference>
<gene>
    <name evidence="4" type="ORF">BD410DRAFT_713991</name>
</gene>
<dbReference type="OrthoDB" id="2506647at2759"/>
<proteinExistence type="predicted"/>
<dbReference type="InterPro" id="IPR008914">
    <property type="entry name" value="PEBP"/>
</dbReference>
<dbReference type="CDD" id="cd00866">
    <property type="entry name" value="PEBP_euk"/>
    <property type="match status" value="1"/>
</dbReference>
<feature type="signal peptide" evidence="3">
    <location>
        <begin position="1"/>
        <end position="16"/>
    </location>
</feature>
<dbReference type="SUPFAM" id="SSF49777">
    <property type="entry name" value="PEBP-like"/>
    <property type="match status" value="1"/>
</dbReference>
<evidence type="ECO:0000313" key="4">
    <source>
        <dbReference type="EMBL" id="TDL27199.1"/>
    </source>
</evidence>
<reference evidence="4 5" key="1">
    <citation type="submission" date="2018-06" db="EMBL/GenBank/DDBJ databases">
        <title>A transcriptomic atlas of mushroom development highlights an independent origin of complex multicellularity.</title>
        <authorList>
            <consortium name="DOE Joint Genome Institute"/>
            <person name="Krizsan K."/>
            <person name="Almasi E."/>
            <person name="Merenyi Z."/>
            <person name="Sahu N."/>
            <person name="Viragh M."/>
            <person name="Koszo T."/>
            <person name="Mondo S."/>
            <person name="Kiss B."/>
            <person name="Balint B."/>
            <person name="Kues U."/>
            <person name="Barry K."/>
            <person name="Hegedus J.C."/>
            <person name="Henrissat B."/>
            <person name="Johnson J."/>
            <person name="Lipzen A."/>
            <person name="Ohm R."/>
            <person name="Nagy I."/>
            <person name="Pangilinan J."/>
            <person name="Yan J."/>
            <person name="Xiong Y."/>
            <person name="Grigoriev I.V."/>
            <person name="Hibbett D.S."/>
            <person name="Nagy L.G."/>
        </authorList>
    </citation>
    <scope>NUCLEOTIDE SEQUENCE [LARGE SCALE GENOMIC DNA]</scope>
    <source>
        <strain evidence="4 5">SZMC22713</strain>
    </source>
</reference>
<dbReference type="InterPro" id="IPR035810">
    <property type="entry name" value="PEBP_euk"/>
</dbReference>
<dbReference type="EMBL" id="ML170159">
    <property type="protein sequence ID" value="TDL27199.1"/>
    <property type="molecule type" value="Genomic_DNA"/>
</dbReference>
<name>A0A4Y7QK31_9AGAM</name>
<dbReference type="VEuPathDB" id="FungiDB:BD410DRAFT_713991"/>
<sequence>MFTLITIAAAILGATAQSTTLDIQAIQANFQNALIVPNLLPSFDPSALIALDFSTVGQISPGQNLTQDQVKPTPSITLVPANSSVTLPKNFTLTMVDAGPVGTDESQGQTRHWLVNGVSLTGSASNQSVSTTGATPITDYAGPAPPAGSGPHRYVILLFEQPASFTPPANLSQPNTPVSVFDLNAYAKDSGLGPIVAGMYLTVQNGDTTASLSPTSAVITSTLPAAHSTGSSSASGTKSGSPSPSTTASAASPLVVMNTVFTFTVFGLALFILL</sequence>
<dbReference type="InterPro" id="IPR036610">
    <property type="entry name" value="PEBP-like_sf"/>
</dbReference>
<dbReference type="STRING" id="50990.A0A4Y7QK31"/>
<evidence type="ECO:0000313" key="5">
    <source>
        <dbReference type="Proteomes" id="UP000294933"/>
    </source>
</evidence>
<organism evidence="4 5">
    <name type="scientific">Rickenella mellea</name>
    <dbReference type="NCBI Taxonomy" id="50990"/>
    <lineage>
        <taxon>Eukaryota</taxon>
        <taxon>Fungi</taxon>
        <taxon>Dikarya</taxon>
        <taxon>Basidiomycota</taxon>
        <taxon>Agaricomycotina</taxon>
        <taxon>Agaricomycetes</taxon>
        <taxon>Hymenochaetales</taxon>
        <taxon>Rickenellaceae</taxon>
        <taxon>Rickenella</taxon>
    </lineage>
</organism>
<feature type="transmembrane region" description="Helical" evidence="2">
    <location>
        <begin position="251"/>
        <end position="273"/>
    </location>
</feature>
<accession>A0A4Y7QK31</accession>
<keyword evidence="3" id="KW-0732">Signal</keyword>
<dbReference type="AlphaFoldDB" id="A0A4Y7QK31"/>
<feature type="region of interest" description="Disordered" evidence="1">
    <location>
        <begin position="125"/>
        <end position="146"/>
    </location>
</feature>
<feature type="chain" id="PRO_5021284999" evidence="3">
    <location>
        <begin position="17"/>
        <end position="274"/>
    </location>
</feature>
<evidence type="ECO:0000256" key="1">
    <source>
        <dbReference type="SAM" id="MobiDB-lite"/>
    </source>
</evidence>
<evidence type="ECO:0000256" key="2">
    <source>
        <dbReference type="SAM" id="Phobius"/>
    </source>
</evidence>
<evidence type="ECO:0000256" key="3">
    <source>
        <dbReference type="SAM" id="SignalP"/>
    </source>
</evidence>
<feature type="region of interest" description="Disordered" evidence="1">
    <location>
        <begin position="227"/>
        <end position="249"/>
    </location>
</feature>
<protein>
    <submittedName>
        <fullName evidence="4">PEBP-like protein</fullName>
    </submittedName>
</protein>
<keyword evidence="2" id="KW-1133">Transmembrane helix</keyword>